<organism evidence="5 6">
    <name type="scientific">Paenibacillus cisolokensis</name>
    <dbReference type="NCBI Taxonomy" id="1658519"/>
    <lineage>
        <taxon>Bacteria</taxon>
        <taxon>Bacillati</taxon>
        <taxon>Bacillota</taxon>
        <taxon>Bacilli</taxon>
        <taxon>Bacillales</taxon>
        <taxon>Paenibacillaceae</taxon>
        <taxon>Paenibacillus</taxon>
    </lineage>
</organism>
<dbReference type="EMBL" id="BOVJ01000104">
    <property type="protein sequence ID" value="GIQ64723.1"/>
    <property type="molecule type" value="Genomic_DNA"/>
</dbReference>
<dbReference type="Proteomes" id="UP000680304">
    <property type="component" value="Unassembled WGS sequence"/>
</dbReference>
<dbReference type="RefSeq" id="WP_213529281.1">
    <property type="nucleotide sequence ID" value="NZ_BOVJ01000104.1"/>
</dbReference>
<name>A0ABQ4N941_9BACL</name>
<dbReference type="InterPro" id="IPR017871">
    <property type="entry name" value="ABC_transporter-like_CS"/>
</dbReference>
<dbReference type="InterPro" id="IPR003439">
    <property type="entry name" value="ABC_transporter-like_ATP-bd"/>
</dbReference>
<proteinExistence type="predicted"/>
<evidence type="ECO:0000256" key="2">
    <source>
        <dbReference type="ARBA" id="ARBA00022741"/>
    </source>
</evidence>
<evidence type="ECO:0000259" key="4">
    <source>
        <dbReference type="PROSITE" id="PS50893"/>
    </source>
</evidence>
<accession>A0ABQ4N941</accession>
<dbReference type="PROSITE" id="PS50893">
    <property type="entry name" value="ABC_TRANSPORTER_2"/>
    <property type="match status" value="1"/>
</dbReference>
<dbReference type="Gene3D" id="3.40.50.300">
    <property type="entry name" value="P-loop containing nucleotide triphosphate hydrolases"/>
    <property type="match status" value="1"/>
</dbReference>
<evidence type="ECO:0000256" key="3">
    <source>
        <dbReference type="ARBA" id="ARBA00022840"/>
    </source>
</evidence>
<dbReference type="CDD" id="cd03293">
    <property type="entry name" value="ABC_NrtD_SsuB_transporters"/>
    <property type="match status" value="1"/>
</dbReference>
<comment type="caution">
    <text evidence="5">The sequence shown here is derived from an EMBL/GenBank/DDBJ whole genome shotgun (WGS) entry which is preliminary data.</text>
</comment>
<evidence type="ECO:0000313" key="5">
    <source>
        <dbReference type="EMBL" id="GIQ64723.1"/>
    </source>
</evidence>
<dbReference type="SUPFAM" id="SSF52540">
    <property type="entry name" value="P-loop containing nucleoside triphosphate hydrolases"/>
    <property type="match status" value="1"/>
</dbReference>
<keyword evidence="6" id="KW-1185">Reference proteome</keyword>
<keyword evidence="2" id="KW-0547">Nucleotide-binding</keyword>
<dbReference type="PANTHER" id="PTHR42788:SF2">
    <property type="entry name" value="ABC TRANSPORTER ATP-BINDING PROTEIN"/>
    <property type="match status" value="1"/>
</dbReference>
<dbReference type="PROSITE" id="PS00211">
    <property type="entry name" value="ABC_TRANSPORTER_1"/>
    <property type="match status" value="1"/>
</dbReference>
<dbReference type="InterPro" id="IPR003593">
    <property type="entry name" value="AAA+_ATPase"/>
</dbReference>
<gene>
    <name evidence="5" type="ORF">PACILC2_32910</name>
</gene>
<dbReference type="Pfam" id="PF00005">
    <property type="entry name" value="ABC_tran"/>
    <property type="match status" value="1"/>
</dbReference>
<evidence type="ECO:0000256" key="1">
    <source>
        <dbReference type="ARBA" id="ARBA00022448"/>
    </source>
</evidence>
<dbReference type="InterPro" id="IPR027417">
    <property type="entry name" value="P-loop_NTPase"/>
</dbReference>
<keyword evidence="3" id="KW-0067">ATP-binding</keyword>
<reference evidence="5 6" key="1">
    <citation type="submission" date="2021-04" db="EMBL/GenBank/DDBJ databases">
        <title>Draft genome sequence of Paenibacillus cisolokensis, LC2-13A.</title>
        <authorList>
            <person name="Uke A."/>
            <person name="Chhe C."/>
            <person name="Baramee S."/>
            <person name="Kosugi A."/>
        </authorList>
    </citation>
    <scope>NUCLEOTIDE SEQUENCE [LARGE SCALE GENOMIC DNA]</scope>
    <source>
        <strain evidence="5 6">LC2-13A</strain>
    </source>
</reference>
<dbReference type="SMART" id="SM00382">
    <property type="entry name" value="AAA"/>
    <property type="match status" value="1"/>
</dbReference>
<dbReference type="PANTHER" id="PTHR42788">
    <property type="entry name" value="TAURINE IMPORT ATP-BINDING PROTEIN-RELATED"/>
    <property type="match status" value="1"/>
</dbReference>
<keyword evidence="1" id="KW-0813">Transport</keyword>
<evidence type="ECO:0000313" key="6">
    <source>
        <dbReference type="Proteomes" id="UP000680304"/>
    </source>
</evidence>
<feature type="domain" description="ABC transporter" evidence="4">
    <location>
        <begin position="8"/>
        <end position="239"/>
    </location>
</feature>
<protein>
    <submittedName>
        <fullName evidence="5">ABC transporter</fullName>
    </submittedName>
</protein>
<dbReference type="InterPro" id="IPR050166">
    <property type="entry name" value="ABC_transporter_ATP-bind"/>
</dbReference>
<sequence>MKDAVPALEIAGLRKSFGRGKTSREVLGGVSLTVNEGEFVSLIGPSGSGKTTLFRLIGGLERPDAGDIRIGGRPANGRRGLIAYMPQQASLMPWRTVAANVELALEIAGVPRREARTQSREWLARIGLGDYAETYPHLLSGGMQQRVSFLRALLAPQPLMCLDEPFGALDALTRLKMQRWLLSIWEQNRRAVLFVTHSIEEALLLSDRVLVLSPSPAAVIYERKVPFPRPRDEALWTSPEFNAIKQDIYERLQAYGEVGEGAR</sequence>